<dbReference type="AlphaFoldDB" id="A0A4S4L9N9"/>
<feature type="region of interest" description="Disordered" evidence="1">
    <location>
        <begin position="37"/>
        <end position="78"/>
    </location>
</feature>
<name>A0A4S4L9N9_9AGAM</name>
<gene>
    <name evidence="2" type="ORF">EW146_g9002</name>
</gene>
<sequence length="93" mass="10233">MPDENPNTRAGEFGCKTGGTPAVEQVVHVEIIRPSSNSDFSRVGHERDDRMTLAPPKHEESVRTDKNESHRMTSLKTNLRPCGGTNACTVDDL</sequence>
<proteinExistence type="predicted"/>
<protein>
    <submittedName>
        <fullName evidence="2">Uncharacterized protein</fullName>
    </submittedName>
</protein>
<reference evidence="2 3" key="1">
    <citation type="submission" date="2019-02" db="EMBL/GenBank/DDBJ databases">
        <title>Genome sequencing of the rare red list fungi Bondarzewia mesenterica.</title>
        <authorList>
            <person name="Buettner E."/>
            <person name="Kellner H."/>
        </authorList>
    </citation>
    <scope>NUCLEOTIDE SEQUENCE [LARGE SCALE GENOMIC DNA]</scope>
    <source>
        <strain evidence="2 3">DSM 108281</strain>
    </source>
</reference>
<accession>A0A4S4L9N9</accession>
<organism evidence="2 3">
    <name type="scientific">Bondarzewia mesenterica</name>
    <dbReference type="NCBI Taxonomy" id="1095465"/>
    <lineage>
        <taxon>Eukaryota</taxon>
        <taxon>Fungi</taxon>
        <taxon>Dikarya</taxon>
        <taxon>Basidiomycota</taxon>
        <taxon>Agaricomycotina</taxon>
        <taxon>Agaricomycetes</taxon>
        <taxon>Russulales</taxon>
        <taxon>Bondarzewiaceae</taxon>
        <taxon>Bondarzewia</taxon>
    </lineage>
</organism>
<dbReference type="Proteomes" id="UP000310158">
    <property type="component" value="Unassembled WGS sequence"/>
</dbReference>
<evidence type="ECO:0000256" key="1">
    <source>
        <dbReference type="SAM" id="MobiDB-lite"/>
    </source>
</evidence>
<comment type="caution">
    <text evidence="2">The sequence shown here is derived from an EMBL/GenBank/DDBJ whole genome shotgun (WGS) entry which is preliminary data.</text>
</comment>
<feature type="non-terminal residue" evidence="2">
    <location>
        <position position="93"/>
    </location>
</feature>
<dbReference type="EMBL" id="SGPL01000702">
    <property type="protein sequence ID" value="THH08396.1"/>
    <property type="molecule type" value="Genomic_DNA"/>
</dbReference>
<evidence type="ECO:0000313" key="3">
    <source>
        <dbReference type="Proteomes" id="UP000310158"/>
    </source>
</evidence>
<evidence type="ECO:0000313" key="2">
    <source>
        <dbReference type="EMBL" id="THH08396.1"/>
    </source>
</evidence>
<feature type="compositionally biased region" description="Basic and acidic residues" evidence="1">
    <location>
        <begin position="42"/>
        <end position="71"/>
    </location>
</feature>
<keyword evidence="3" id="KW-1185">Reference proteome</keyword>